<proteinExistence type="predicted"/>
<dbReference type="SUPFAM" id="SSF55781">
    <property type="entry name" value="GAF domain-like"/>
    <property type="match status" value="1"/>
</dbReference>
<organism evidence="3 4">
    <name type="scientific">Notoacmeibacter ruber</name>
    <dbReference type="NCBI Taxonomy" id="2670375"/>
    <lineage>
        <taxon>Bacteria</taxon>
        <taxon>Pseudomonadati</taxon>
        <taxon>Pseudomonadota</taxon>
        <taxon>Alphaproteobacteria</taxon>
        <taxon>Hyphomicrobiales</taxon>
        <taxon>Notoacmeibacteraceae</taxon>
        <taxon>Notoacmeibacter</taxon>
    </lineage>
</organism>
<dbReference type="InterPro" id="IPR029016">
    <property type="entry name" value="GAF-like_dom_sf"/>
</dbReference>
<sequence length="285" mass="30305">MEHYGLDPATNAAPDLVEAPDLAQRQGELGSFLALAAPKLDQLFGLVGASGCGVLLTDAAGVVLDGRCAEADAATFREWGLHPGADWSEAREGTNGIGTCLAEKRRIIIHRGDHFMARNTALSCMDAPIFGVDGHILAALDVSSARVDETEGFNRLLAAAVAQSAQAIEAANFRAFFPDARIITAENDETETPVLLAVDEDDLVIGATRAARRAFGLELCGPFKPRPAADLFGRDDDPTAFEKAERSALIRALARSEGNASQAARALGIGRATLYRRMRHLGIQK</sequence>
<feature type="domain" description="GAF" evidence="1">
    <location>
        <begin position="40"/>
        <end position="167"/>
    </location>
</feature>
<dbReference type="AlphaFoldDB" id="A0A3L7JGD5"/>
<dbReference type="SUPFAM" id="SSF46689">
    <property type="entry name" value="Homeodomain-like"/>
    <property type="match status" value="1"/>
</dbReference>
<dbReference type="Pfam" id="PF01590">
    <property type="entry name" value="GAF"/>
    <property type="match status" value="1"/>
</dbReference>
<gene>
    <name evidence="3" type="ORF">D8780_04050</name>
</gene>
<name>A0A3L7JGD5_9HYPH</name>
<dbReference type="Pfam" id="PF02954">
    <property type="entry name" value="HTH_8"/>
    <property type="match status" value="1"/>
</dbReference>
<reference evidence="3 4" key="1">
    <citation type="submission" date="2018-10" db="EMBL/GenBank/DDBJ databases">
        <title>Notoacmeibacter sp. M2BS9Y-3-1, whole genome shotgun sequence.</title>
        <authorList>
            <person name="Tuo L."/>
        </authorList>
    </citation>
    <scope>NUCLEOTIDE SEQUENCE [LARGE SCALE GENOMIC DNA]</scope>
    <source>
        <strain evidence="3 4">M2BS9Y-3-1</strain>
    </source>
</reference>
<accession>A0A3L7JGD5</accession>
<evidence type="ECO:0000259" key="2">
    <source>
        <dbReference type="Pfam" id="PF02954"/>
    </source>
</evidence>
<dbReference type="PRINTS" id="PR01590">
    <property type="entry name" value="HTHFIS"/>
</dbReference>
<protein>
    <submittedName>
        <fullName evidence="3">GAF domain-containing protein</fullName>
    </submittedName>
</protein>
<keyword evidence="4" id="KW-1185">Reference proteome</keyword>
<dbReference type="GO" id="GO:0043565">
    <property type="term" value="F:sequence-specific DNA binding"/>
    <property type="evidence" value="ECO:0007669"/>
    <property type="project" value="InterPro"/>
</dbReference>
<dbReference type="InterPro" id="IPR003018">
    <property type="entry name" value="GAF"/>
</dbReference>
<dbReference type="Gene3D" id="3.30.450.40">
    <property type="match status" value="1"/>
</dbReference>
<evidence type="ECO:0000259" key="1">
    <source>
        <dbReference type="Pfam" id="PF01590"/>
    </source>
</evidence>
<comment type="caution">
    <text evidence="3">The sequence shown here is derived from an EMBL/GenBank/DDBJ whole genome shotgun (WGS) entry which is preliminary data.</text>
</comment>
<feature type="domain" description="DNA binding HTH" evidence="2">
    <location>
        <begin position="241"/>
        <end position="279"/>
    </location>
</feature>
<dbReference type="Gene3D" id="1.10.10.60">
    <property type="entry name" value="Homeodomain-like"/>
    <property type="match status" value="1"/>
</dbReference>
<dbReference type="EMBL" id="RCWN01000001">
    <property type="protein sequence ID" value="RLQ89385.1"/>
    <property type="molecule type" value="Genomic_DNA"/>
</dbReference>
<dbReference type="InterPro" id="IPR009057">
    <property type="entry name" value="Homeodomain-like_sf"/>
</dbReference>
<evidence type="ECO:0000313" key="3">
    <source>
        <dbReference type="EMBL" id="RLQ89385.1"/>
    </source>
</evidence>
<evidence type="ECO:0000313" key="4">
    <source>
        <dbReference type="Proteomes" id="UP000281094"/>
    </source>
</evidence>
<dbReference type="InterPro" id="IPR002197">
    <property type="entry name" value="HTH_Fis"/>
</dbReference>
<dbReference type="Proteomes" id="UP000281094">
    <property type="component" value="Unassembled WGS sequence"/>
</dbReference>